<evidence type="ECO:0000313" key="1">
    <source>
        <dbReference type="EMBL" id="EFO83309.1"/>
    </source>
</evidence>
<dbReference type="KEGG" id="crq:GCK72_004388"/>
<sequence length="369" mass="42640">MPVIPIQYESLKAILPYMEPNTRFQISSRMPSVSSLESRLPLKIENLTFTIIDTKVNKVSYELGVYRDYGRNETPSDVVRMNQCGGSSHDIDQYGLIIFPGLNNVLPGDIDLRTGVHRDIPVYTEEWEQGLVQQLRTLKMLLAERLNQEYIEDDETRNAGASNETFRQIVLNDSVESIQLQIQLLRDRLSAYTNLRNNRIPPYTPWIQITVRSPKGVTIQRVAYNKYLHEETKALHTKLFGNRDSNISVKNLKIELPNRILRFPTATILKIENLEVAFWNSLAFESFKQVIHLSSLPLQQLKVSSSVFTADFQHTIVGEAKRLIINNVTNDNRSWTPILLNLTNRIVYLENENRLNPPNNYMDLIENWL</sequence>
<dbReference type="OMA" id="QATWERQ"/>
<dbReference type="CTD" id="9826920"/>
<organism evidence="2">
    <name type="scientific">Caenorhabditis remanei</name>
    <name type="common">Caenorhabditis vulgaris</name>
    <dbReference type="NCBI Taxonomy" id="31234"/>
    <lineage>
        <taxon>Eukaryota</taxon>
        <taxon>Metazoa</taxon>
        <taxon>Ecdysozoa</taxon>
        <taxon>Nematoda</taxon>
        <taxon>Chromadorea</taxon>
        <taxon>Rhabditida</taxon>
        <taxon>Rhabditina</taxon>
        <taxon>Rhabditomorpha</taxon>
        <taxon>Rhabditoidea</taxon>
        <taxon>Rhabditidae</taxon>
        <taxon>Peloderinae</taxon>
        <taxon>Caenorhabditis</taxon>
    </lineage>
</organism>
<dbReference type="InterPro" id="IPR021942">
    <property type="entry name" value="DUF3557"/>
</dbReference>
<dbReference type="GeneID" id="9826920"/>
<dbReference type="PANTHER" id="PTHR31379">
    <property type="entry name" value="F-BOX C PROTEIN-RELATED-RELATED"/>
    <property type="match status" value="1"/>
</dbReference>
<keyword evidence="2" id="KW-1185">Reference proteome</keyword>
<reference evidence="1" key="1">
    <citation type="submission" date="2007-07" db="EMBL/GenBank/DDBJ databases">
        <title>PCAP assembly of the Caenorhabditis remanei genome.</title>
        <authorList>
            <consortium name="The Caenorhabditis remanei Sequencing Consortium"/>
            <person name="Wilson R.K."/>
        </authorList>
    </citation>
    <scope>NUCLEOTIDE SEQUENCE [LARGE SCALE GENOMIC DNA]</scope>
    <source>
        <strain evidence="1">PB4641</strain>
    </source>
</reference>
<dbReference type="eggNOG" id="ENOG502THZU">
    <property type="taxonomic scope" value="Eukaryota"/>
</dbReference>
<evidence type="ECO:0000313" key="2">
    <source>
        <dbReference type="Proteomes" id="UP000008281"/>
    </source>
</evidence>
<accession>E3N1D8</accession>
<gene>
    <name evidence="1" type="ORF">CRE_13634</name>
</gene>
<dbReference type="AlphaFoldDB" id="E3N1D8"/>
<proteinExistence type="predicted"/>
<name>E3N1D8_CAERE</name>
<dbReference type="FunCoup" id="E3N1D8">
    <property type="interactions" value="1246"/>
</dbReference>
<dbReference type="RefSeq" id="XP_003097819.2">
    <property type="nucleotide sequence ID" value="XM_003097771.2"/>
</dbReference>
<dbReference type="Proteomes" id="UP000008281">
    <property type="component" value="Unassembled WGS sequence"/>
</dbReference>
<dbReference type="Pfam" id="PF12078">
    <property type="entry name" value="DUF3557"/>
    <property type="match status" value="1"/>
</dbReference>
<dbReference type="EMBL" id="DS268508">
    <property type="protein sequence ID" value="EFO83309.1"/>
    <property type="molecule type" value="Genomic_DNA"/>
</dbReference>
<dbReference type="PANTHER" id="PTHR31379:SF1">
    <property type="entry name" value="F-BOX C PROTEIN-RELATED"/>
    <property type="match status" value="1"/>
</dbReference>
<dbReference type="InParanoid" id="E3N1D8"/>
<protein>
    <submittedName>
        <fullName evidence="1">Uncharacterized protein</fullName>
    </submittedName>
</protein>
<dbReference type="HOGENOM" id="CLU_042576_0_1_1"/>